<name>A0A6S6RXK1_9BACT</name>
<evidence type="ECO:0000313" key="1">
    <source>
        <dbReference type="EMBL" id="CAA6800791.1"/>
    </source>
</evidence>
<evidence type="ECO:0008006" key="2">
    <source>
        <dbReference type="Google" id="ProtNLM"/>
    </source>
</evidence>
<accession>A0A6S6RXK1</accession>
<dbReference type="AlphaFoldDB" id="A0A6S6RXK1"/>
<proteinExistence type="predicted"/>
<organism evidence="1">
    <name type="scientific">uncultured Sulfurovum sp</name>
    <dbReference type="NCBI Taxonomy" id="269237"/>
    <lineage>
        <taxon>Bacteria</taxon>
        <taxon>Pseudomonadati</taxon>
        <taxon>Campylobacterota</taxon>
        <taxon>Epsilonproteobacteria</taxon>
        <taxon>Campylobacterales</taxon>
        <taxon>Sulfurovaceae</taxon>
        <taxon>Sulfurovum</taxon>
        <taxon>environmental samples</taxon>
    </lineage>
</organism>
<reference evidence="1" key="1">
    <citation type="submission" date="2020-01" db="EMBL/GenBank/DDBJ databases">
        <authorList>
            <person name="Meier V. D."/>
            <person name="Meier V D."/>
        </authorList>
    </citation>
    <scope>NUCLEOTIDE SEQUENCE</scope>
    <source>
        <strain evidence="1">HLG_WM_MAG_05</strain>
    </source>
</reference>
<dbReference type="EMBL" id="CACVAU010000002">
    <property type="protein sequence ID" value="CAA6800791.1"/>
    <property type="molecule type" value="Genomic_DNA"/>
</dbReference>
<sequence>MIFIESKIFEKLRDNYFDEESYRAFQNFLLEQPNLGDTISGTGGLKKVRWSVKGKGKRGGIRIIYLYVTDKEHIHLLTVYAKNEMTDLTQNEKKILKNIAEEIKNGQ</sequence>
<dbReference type="PIRSF" id="PIRSF039032">
    <property type="entry name" value="HigB-2"/>
    <property type="match status" value="1"/>
</dbReference>
<protein>
    <recommendedName>
        <fullName evidence="2">Cytotoxic translational repressor of toxin-antitoxin stability system</fullName>
    </recommendedName>
</protein>
<dbReference type="Pfam" id="PF06296">
    <property type="entry name" value="RelE"/>
    <property type="match status" value="1"/>
</dbReference>
<dbReference type="InterPro" id="IPR009387">
    <property type="entry name" value="HigB-2"/>
</dbReference>
<gene>
    <name evidence="1" type="ORF">HELGO_WM10137</name>
</gene>